<sequence length="547" mass="62127">MDNNSVVLSVLDAVIAAASLTLRYSSILFVRFTDGEISPLTNTYKHPIGKRHLDRIYGSFATFLLAFSMQFLLIKHNKLRLKRRPGVAPFLGIIDSNRPFSTVAGFFINLLCLGAVLDFLFRGHFLHHSSDLAFSRVGYVDSSTARIVVRAPISDYVEITITGGASDVDKPKPILLKSEFDYVGTFLVEGLKANTSYTYSTNASHVGSFRTLTQPSSGPKRWSLASSSCIKPFYPYSPTDHGLRIKGLEYLSNYVSGNPVEMVLFLGDFIYIDLPIPLGWDVNAYSTAYRQVYASPSWSPQLRSLPWLHVYDDHEIINDWAANETGLYDTAMQPFWNYHGYANPPSEFGTGKTYYIFRHGGVAFFVLDTRRYRSDNAKTDGPEKTMLGVEQLAALKKWLETESDWKVVVSSVPFTRNWRGPDSADSWSGFLWEREIILDTMKQNGGAIILSGDRHEHATTKFPPKDPGDKPVIEFSTSPLNQFYEPFDRFYKEIEETDISIHSHPWGTSKFGRVTFDTTEENRFQVHYDLIVDGLKVWEYDWEVKKD</sequence>
<feature type="transmembrane region" description="Helical" evidence="1">
    <location>
        <begin position="56"/>
        <end position="74"/>
    </location>
</feature>
<organism evidence="3 4">
    <name type="scientific">Fusarium austroafricanum</name>
    <dbReference type="NCBI Taxonomy" id="2364996"/>
    <lineage>
        <taxon>Eukaryota</taxon>
        <taxon>Fungi</taxon>
        <taxon>Dikarya</taxon>
        <taxon>Ascomycota</taxon>
        <taxon>Pezizomycotina</taxon>
        <taxon>Sordariomycetes</taxon>
        <taxon>Hypocreomycetidae</taxon>
        <taxon>Hypocreales</taxon>
        <taxon>Nectriaceae</taxon>
        <taxon>Fusarium</taxon>
        <taxon>Fusarium concolor species complex</taxon>
    </lineage>
</organism>
<keyword evidence="1" id="KW-0812">Transmembrane</keyword>
<dbReference type="InterPro" id="IPR052900">
    <property type="entry name" value="Phospholipid_Metab_Enz"/>
</dbReference>
<feature type="domain" description="PhoD-like phosphatase metallophosphatase" evidence="2">
    <location>
        <begin position="259"/>
        <end position="521"/>
    </location>
</feature>
<dbReference type="Proteomes" id="UP000605986">
    <property type="component" value="Unassembled WGS sequence"/>
</dbReference>
<dbReference type="EMBL" id="JAADJG010000549">
    <property type="protein sequence ID" value="KAF4444510.1"/>
    <property type="molecule type" value="Genomic_DNA"/>
</dbReference>
<dbReference type="PANTHER" id="PTHR43606">
    <property type="entry name" value="PHOSPHATASE, PUTATIVE (AFU_ORTHOLOGUE AFUA_6G08710)-RELATED"/>
    <property type="match status" value="1"/>
</dbReference>
<dbReference type="Gene3D" id="3.60.21.70">
    <property type="entry name" value="PhoD-like phosphatase"/>
    <property type="match status" value="1"/>
</dbReference>
<dbReference type="SUPFAM" id="SSF56300">
    <property type="entry name" value="Metallo-dependent phosphatases"/>
    <property type="match status" value="1"/>
</dbReference>
<dbReference type="Pfam" id="PF09423">
    <property type="entry name" value="PhoD"/>
    <property type="match status" value="1"/>
</dbReference>
<keyword evidence="4" id="KW-1185">Reference proteome</keyword>
<dbReference type="PANTHER" id="PTHR43606:SF2">
    <property type="entry name" value="ALKALINE PHOSPHATASE FAMILY PROTEIN (AFU_ORTHOLOGUE AFUA_5G03860)"/>
    <property type="match status" value="1"/>
</dbReference>
<comment type="caution">
    <text evidence="3">The sequence shown here is derived from an EMBL/GenBank/DDBJ whole genome shotgun (WGS) entry which is preliminary data.</text>
</comment>
<dbReference type="AlphaFoldDB" id="A0A8H4NR21"/>
<protein>
    <submittedName>
        <fullName evidence="3">Alkaline phosphatase d</fullName>
    </submittedName>
</protein>
<dbReference type="CDD" id="cd07389">
    <property type="entry name" value="MPP_PhoD"/>
    <property type="match status" value="1"/>
</dbReference>
<proteinExistence type="predicted"/>
<evidence type="ECO:0000256" key="1">
    <source>
        <dbReference type="SAM" id="Phobius"/>
    </source>
</evidence>
<dbReference type="InterPro" id="IPR029052">
    <property type="entry name" value="Metallo-depent_PP-like"/>
</dbReference>
<gene>
    <name evidence="3" type="ORF">F53441_11103</name>
</gene>
<keyword evidence="1" id="KW-0472">Membrane</keyword>
<evidence type="ECO:0000313" key="4">
    <source>
        <dbReference type="Proteomes" id="UP000605986"/>
    </source>
</evidence>
<evidence type="ECO:0000259" key="2">
    <source>
        <dbReference type="Pfam" id="PF09423"/>
    </source>
</evidence>
<accession>A0A8H4NR21</accession>
<dbReference type="InterPro" id="IPR018946">
    <property type="entry name" value="PhoD-like_MPP"/>
</dbReference>
<keyword evidence="1" id="KW-1133">Transmembrane helix</keyword>
<name>A0A8H4NR21_9HYPO</name>
<evidence type="ECO:0000313" key="3">
    <source>
        <dbReference type="EMBL" id="KAF4444510.1"/>
    </source>
</evidence>
<dbReference type="InterPro" id="IPR038607">
    <property type="entry name" value="PhoD-like_sf"/>
</dbReference>
<reference evidence="3" key="1">
    <citation type="submission" date="2020-01" db="EMBL/GenBank/DDBJ databases">
        <title>Identification and distribution of gene clusters putatively required for synthesis of sphingolipid metabolism inhibitors in phylogenetically diverse species of the filamentous fungus Fusarium.</title>
        <authorList>
            <person name="Kim H.-S."/>
            <person name="Busman M."/>
            <person name="Brown D.W."/>
            <person name="Divon H."/>
            <person name="Uhlig S."/>
            <person name="Proctor R.H."/>
        </authorList>
    </citation>
    <scope>NUCLEOTIDE SEQUENCE</scope>
    <source>
        <strain evidence="3">NRRL 53441</strain>
    </source>
</reference>
<dbReference type="OrthoDB" id="2100241at2759"/>
<feature type="transmembrane region" description="Helical" evidence="1">
    <location>
        <begin position="100"/>
        <end position="121"/>
    </location>
</feature>